<dbReference type="PANTHER" id="PTHR43696">
    <property type="entry name" value="COILED-COIL DOMAIN-CONTAINING PROTEIN 157"/>
    <property type="match status" value="1"/>
</dbReference>
<dbReference type="Proteomes" id="UP000288216">
    <property type="component" value="Unassembled WGS sequence"/>
</dbReference>
<dbReference type="InterPro" id="IPR029681">
    <property type="entry name" value="CCDC157"/>
</dbReference>
<dbReference type="PANTHER" id="PTHR43696:SF9">
    <property type="entry name" value="COILED-COIL DOMAIN-CONTAINING PROTEIN 157"/>
    <property type="match status" value="1"/>
</dbReference>
<keyword evidence="1" id="KW-0175">Coiled coil</keyword>
<feature type="non-terminal residue" evidence="2">
    <location>
        <position position="1"/>
    </location>
</feature>
<evidence type="ECO:0000313" key="3">
    <source>
        <dbReference type="Proteomes" id="UP000288216"/>
    </source>
</evidence>
<sequence>QKLTDQLQQEKHGLEKSMAELKENLSQLESQVQEYKEQCRLLVSFPDLNMPSETQYESTGDIAQDMDKQLLANSLRINILEEENSRLRSTLTKLQETTQQGALKIIPQTKLWSPSGLSEDGPIPDGNVGRNKLNTAGMMTATRNLGVNTRPKSNQRPWSEPRVTTPSIERIKEPVTNVFNSPETSAIGVYARLKRAGALPGMKAISDSMRKNNRKLH</sequence>
<evidence type="ECO:0000256" key="1">
    <source>
        <dbReference type="SAM" id="Coils"/>
    </source>
</evidence>
<dbReference type="AlphaFoldDB" id="A0A401NRB6"/>
<proteinExistence type="predicted"/>
<evidence type="ECO:0000313" key="2">
    <source>
        <dbReference type="EMBL" id="GCB63438.1"/>
    </source>
</evidence>
<accession>A0A401NRB6</accession>
<name>A0A401NRB6_SCYTO</name>
<dbReference type="EMBL" id="BFAA01007924">
    <property type="protein sequence ID" value="GCB63438.1"/>
    <property type="molecule type" value="Genomic_DNA"/>
</dbReference>
<feature type="coiled-coil region" evidence="1">
    <location>
        <begin position="4"/>
        <end position="38"/>
    </location>
</feature>
<gene>
    <name evidence="2" type="ORF">scyTo_0014622</name>
</gene>
<dbReference type="OrthoDB" id="10051906at2759"/>
<dbReference type="STRING" id="75743.A0A401NRB6"/>
<protein>
    <submittedName>
        <fullName evidence="2">Uncharacterized protein</fullName>
    </submittedName>
</protein>
<keyword evidence="3" id="KW-1185">Reference proteome</keyword>
<organism evidence="2 3">
    <name type="scientific">Scyliorhinus torazame</name>
    <name type="common">Cloudy catshark</name>
    <name type="synonym">Catulus torazame</name>
    <dbReference type="NCBI Taxonomy" id="75743"/>
    <lineage>
        <taxon>Eukaryota</taxon>
        <taxon>Metazoa</taxon>
        <taxon>Chordata</taxon>
        <taxon>Craniata</taxon>
        <taxon>Vertebrata</taxon>
        <taxon>Chondrichthyes</taxon>
        <taxon>Elasmobranchii</taxon>
        <taxon>Galeomorphii</taxon>
        <taxon>Galeoidea</taxon>
        <taxon>Carcharhiniformes</taxon>
        <taxon>Scyliorhinidae</taxon>
        <taxon>Scyliorhinus</taxon>
    </lineage>
</organism>
<comment type="caution">
    <text evidence="2">The sequence shown here is derived from an EMBL/GenBank/DDBJ whole genome shotgun (WGS) entry which is preliminary data.</text>
</comment>
<reference evidence="2 3" key="1">
    <citation type="journal article" date="2018" name="Nat. Ecol. Evol.">
        <title>Shark genomes provide insights into elasmobranch evolution and the origin of vertebrates.</title>
        <authorList>
            <person name="Hara Y"/>
            <person name="Yamaguchi K"/>
            <person name="Onimaru K"/>
            <person name="Kadota M"/>
            <person name="Koyanagi M"/>
            <person name="Keeley SD"/>
            <person name="Tatsumi K"/>
            <person name="Tanaka K"/>
            <person name="Motone F"/>
            <person name="Kageyama Y"/>
            <person name="Nozu R"/>
            <person name="Adachi N"/>
            <person name="Nishimura O"/>
            <person name="Nakagawa R"/>
            <person name="Tanegashima C"/>
            <person name="Kiyatake I"/>
            <person name="Matsumoto R"/>
            <person name="Murakumo K"/>
            <person name="Nishida K"/>
            <person name="Terakita A"/>
            <person name="Kuratani S"/>
            <person name="Sato K"/>
            <person name="Hyodo S Kuraku.S."/>
        </authorList>
    </citation>
    <scope>NUCLEOTIDE SEQUENCE [LARGE SCALE GENOMIC DNA]</scope>
</reference>